<dbReference type="InterPro" id="IPR021820">
    <property type="entry name" value="S-locus_recpt_kinase_C"/>
</dbReference>
<comment type="similarity">
    <text evidence="14">Belongs to the protein kinase superfamily. Ser/Thr protein kinase family.</text>
</comment>
<evidence type="ECO:0000256" key="2">
    <source>
        <dbReference type="ARBA" id="ARBA00022475"/>
    </source>
</evidence>
<keyword evidence="8 14" id="KW-0418">Kinase</keyword>
<dbReference type="SUPFAM" id="SSF51110">
    <property type="entry name" value="alpha-D-mannose-specific plant lectins"/>
    <property type="match status" value="1"/>
</dbReference>
<evidence type="ECO:0000256" key="1">
    <source>
        <dbReference type="ARBA" id="ARBA00004251"/>
    </source>
</evidence>
<evidence type="ECO:0000256" key="9">
    <source>
        <dbReference type="ARBA" id="ARBA00022840"/>
    </source>
</evidence>
<dbReference type="Pfam" id="PF07714">
    <property type="entry name" value="PK_Tyr_Ser-Thr"/>
    <property type="match status" value="1"/>
</dbReference>
<dbReference type="InterPro" id="IPR003609">
    <property type="entry name" value="Pan_app"/>
</dbReference>
<dbReference type="SMART" id="SM00473">
    <property type="entry name" value="PAN_AP"/>
    <property type="match status" value="1"/>
</dbReference>
<proteinExistence type="inferred from homology"/>
<dbReference type="InterPro" id="IPR008271">
    <property type="entry name" value="Ser/Thr_kinase_AS"/>
</dbReference>
<dbReference type="InterPro" id="IPR000858">
    <property type="entry name" value="S_locus_glycoprot_dom"/>
</dbReference>
<dbReference type="Pfam" id="PF11883">
    <property type="entry name" value="DUF3403"/>
    <property type="match status" value="1"/>
</dbReference>
<dbReference type="InterPro" id="IPR001480">
    <property type="entry name" value="Bulb-type_lectin_dom"/>
</dbReference>
<dbReference type="InterPro" id="IPR000719">
    <property type="entry name" value="Prot_kinase_dom"/>
</dbReference>
<keyword evidence="2" id="KW-1003">Cell membrane</keyword>
<dbReference type="SUPFAM" id="SSF56112">
    <property type="entry name" value="Protein kinase-like (PK-like)"/>
    <property type="match status" value="1"/>
</dbReference>
<keyword evidence="9 14" id="KW-0067">ATP-binding</keyword>
<evidence type="ECO:0000256" key="12">
    <source>
        <dbReference type="ARBA" id="ARBA00023157"/>
    </source>
</evidence>
<feature type="domain" description="Protein kinase" evidence="17">
    <location>
        <begin position="508"/>
        <end position="784"/>
    </location>
</feature>
<organism evidence="20 21">
    <name type="scientific">Cucumis melo</name>
    <name type="common">Muskmelon</name>
    <dbReference type="NCBI Taxonomy" id="3656"/>
    <lineage>
        <taxon>Eukaryota</taxon>
        <taxon>Viridiplantae</taxon>
        <taxon>Streptophyta</taxon>
        <taxon>Embryophyta</taxon>
        <taxon>Tracheophyta</taxon>
        <taxon>Spermatophyta</taxon>
        <taxon>Magnoliopsida</taxon>
        <taxon>eudicotyledons</taxon>
        <taxon>Gunneridae</taxon>
        <taxon>Pentapetalae</taxon>
        <taxon>rosids</taxon>
        <taxon>fabids</taxon>
        <taxon>Cucurbitales</taxon>
        <taxon>Cucurbitaceae</taxon>
        <taxon>Benincaseae</taxon>
        <taxon>Cucumis</taxon>
    </lineage>
</organism>
<evidence type="ECO:0000313" key="21">
    <source>
        <dbReference type="RefSeq" id="XP_050935865.1"/>
    </source>
</evidence>
<dbReference type="InterPro" id="IPR001245">
    <property type="entry name" value="Ser-Thr/Tyr_kinase_cat_dom"/>
</dbReference>
<feature type="transmembrane region" description="Helical" evidence="15">
    <location>
        <begin position="437"/>
        <end position="458"/>
    </location>
</feature>
<evidence type="ECO:0000256" key="14">
    <source>
        <dbReference type="PIRNR" id="PIRNR000641"/>
    </source>
</evidence>
<keyword evidence="6 16" id="KW-0732">Signal</keyword>
<keyword evidence="10 15" id="KW-1133">Transmembrane helix</keyword>
<dbReference type="InterPro" id="IPR036426">
    <property type="entry name" value="Bulb-type_lectin_dom_sf"/>
</dbReference>
<evidence type="ECO:0000256" key="6">
    <source>
        <dbReference type="ARBA" id="ARBA00022729"/>
    </source>
</evidence>
<evidence type="ECO:0000259" key="17">
    <source>
        <dbReference type="PROSITE" id="PS50011"/>
    </source>
</evidence>
<dbReference type="PANTHER" id="PTHR27002">
    <property type="entry name" value="RECEPTOR-LIKE SERINE/THREONINE-PROTEIN KINASE SD1-8"/>
    <property type="match status" value="1"/>
</dbReference>
<evidence type="ECO:0000256" key="8">
    <source>
        <dbReference type="ARBA" id="ARBA00022777"/>
    </source>
</evidence>
<keyword evidence="12" id="KW-1015">Disulfide bond</keyword>
<dbReference type="SMART" id="SM00108">
    <property type="entry name" value="B_lectin"/>
    <property type="match status" value="1"/>
</dbReference>
<dbReference type="CDD" id="cd00028">
    <property type="entry name" value="B_lectin"/>
    <property type="match status" value="1"/>
</dbReference>
<evidence type="ECO:0000256" key="5">
    <source>
        <dbReference type="ARBA" id="ARBA00022692"/>
    </source>
</evidence>
<comment type="catalytic activity">
    <reaction evidence="14">
        <text>L-threonyl-[protein] + ATP = O-phospho-L-threonyl-[protein] + ADP + H(+)</text>
        <dbReference type="Rhea" id="RHEA:46608"/>
        <dbReference type="Rhea" id="RHEA-COMP:11060"/>
        <dbReference type="Rhea" id="RHEA-COMP:11605"/>
        <dbReference type="ChEBI" id="CHEBI:15378"/>
        <dbReference type="ChEBI" id="CHEBI:30013"/>
        <dbReference type="ChEBI" id="CHEBI:30616"/>
        <dbReference type="ChEBI" id="CHEBI:61977"/>
        <dbReference type="ChEBI" id="CHEBI:456216"/>
        <dbReference type="EC" id="2.7.11.1"/>
    </reaction>
</comment>
<keyword evidence="3 14" id="KW-0723">Serine/threonine-protein kinase</keyword>
<feature type="domain" description="Apple" evidence="19">
    <location>
        <begin position="337"/>
        <end position="421"/>
    </location>
</feature>
<evidence type="ECO:0000256" key="15">
    <source>
        <dbReference type="SAM" id="Phobius"/>
    </source>
</evidence>
<keyword evidence="4 14" id="KW-0808">Transferase</keyword>
<dbReference type="Pfam" id="PF00954">
    <property type="entry name" value="S_locus_glycop"/>
    <property type="match status" value="1"/>
</dbReference>
<protein>
    <recommendedName>
        <fullName evidence="14">Receptor-like serine/threonine-protein kinase</fullName>
        <ecNumber evidence="14">2.7.11.1</ecNumber>
    </recommendedName>
</protein>
<dbReference type="InterPro" id="IPR011009">
    <property type="entry name" value="Kinase-like_dom_sf"/>
</dbReference>
<accession>A0ABM3KDL9</accession>
<dbReference type="PROSITE" id="PS50011">
    <property type="entry name" value="PROTEIN_KINASE_DOM"/>
    <property type="match status" value="1"/>
</dbReference>
<evidence type="ECO:0000256" key="7">
    <source>
        <dbReference type="ARBA" id="ARBA00022741"/>
    </source>
</evidence>
<dbReference type="CDD" id="cd01098">
    <property type="entry name" value="PAN_AP_plant"/>
    <property type="match status" value="1"/>
</dbReference>
<evidence type="ECO:0000256" key="13">
    <source>
        <dbReference type="ARBA" id="ARBA00023180"/>
    </source>
</evidence>
<dbReference type="Gene3D" id="2.90.10.10">
    <property type="entry name" value="Bulb-type lectin domain"/>
    <property type="match status" value="1"/>
</dbReference>
<evidence type="ECO:0000259" key="18">
    <source>
        <dbReference type="PROSITE" id="PS50927"/>
    </source>
</evidence>
<dbReference type="Gene3D" id="3.30.200.20">
    <property type="entry name" value="Phosphorylase Kinase, domain 1"/>
    <property type="match status" value="1"/>
</dbReference>
<evidence type="ECO:0000256" key="3">
    <source>
        <dbReference type="ARBA" id="ARBA00022527"/>
    </source>
</evidence>
<name>A0ABM3KDL9_CUCME</name>
<feature type="chain" id="PRO_5047197351" description="Receptor-like serine/threonine-protein kinase" evidence="16">
    <location>
        <begin position="25"/>
        <end position="828"/>
    </location>
</feature>
<evidence type="ECO:0000256" key="4">
    <source>
        <dbReference type="ARBA" id="ARBA00022679"/>
    </source>
</evidence>
<dbReference type="RefSeq" id="XP_050935865.1">
    <property type="nucleotide sequence ID" value="XM_051079908.1"/>
</dbReference>
<evidence type="ECO:0000259" key="19">
    <source>
        <dbReference type="PROSITE" id="PS50948"/>
    </source>
</evidence>
<dbReference type="CDD" id="cd14066">
    <property type="entry name" value="STKc_IRAK"/>
    <property type="match status" value="1"/>
</dbReference>
<dbReference type="PANTHER" id="PTHR27002:SF1082">
    <property type="entry name" value="OS06G0693000 PROTEIN"/>
    <property type="match status" value="1"/>
</dbReference>
<evidence type="ECO:0000256" key="11">
    <source>
        <dbReference type="ARBA" id="ARBA00023136"/>
    </source>
</evidence>
<dbReference type="PROSITE" id="PS50948">
    <property type="entry name" value="PAN"/>
    <property type="match status" value="1"/>
</dbReference>
<dbReference type="Proteomes" id="UP001652600">
    <property type="component" value="Chromosome 12"/>
</dbReference>
<dbReference type="Pfam" id="PF08276">
    <property type="entry name" value="PAN_2"/>
    <property type="match status" value="1"/>
</dbReference>
<keyword evidence="5 15" id="KW-0812">Transmembrane</keyword>
<evidence type="ECO:0000256" key="16">
    <source>
        <dbReference type="SAM" id="SignalP"/>
    </source>
</evidence>
<dbReference type="GeneID" id="127144228"/>
<keyword evidence="7 14" id="KW-0547">Nucleotide-binding</keyword>
<gene>
    <name evidence="21" type="primary">LOC127144228</name>
</gene>
<feature type="signal peptide" evidence="16">
    <location>
        <begin position="1"/>
        <end position="24"/>
    </location>
</feature>
<keyword evidence="20" id="KW-1185">Reference proteome</keyword>
<keyword evidence="13" id="KW-0325">Glycoprotein</keyword>
<dbReference type="PIRSF" id="PIRSF000641">
    <property type="entry name" value="SRK"/>
    <property type="match status" value="1"/>
</dbReference>
<feature type="domain" description="Bulb-type lectin" evidence="18">
    <location>
        <begin position="25"/>
        <end position="146"/>
    </location>
</feature>
<dbReference type="SMART" id="SM00220">
    <property type="entry name" value="S_TKc"/>
    <property type="match status" value="1"/>
</dbReference>
<dbReference type="Gene3D" id="1.10.510.10">
    <property type="entry name" value="Transferase(Phosphotransferase) domain 1"/>
    <property type="match status" value="1"/>
</dbReference>
<dbReference type="Pfam" id="PF01453">
    <property type="entry name" value="B_lectin"/>
    <property type="match status" value="1"/>
</dbReference>
<evidence type="ECO:0000256" key="10">
    <source>
        <dbReference type="ARBA" id="ARBA00022989"/>
    </source>
</evidence>
<dbReference type="EC" id="2.7.11.1" evidence="14"/>
<dbReference type="PROSITE" id="PS50927">
    <property type="entry name" value="BULB_LECTIN"/>
    <property type="match status" value="1"/>
</dbReference>
<dbReference type="PROSITE" id="PS00108">
    <property type="entry name" value="PROTEIN_KINASE_ST"/>
    <property type="match status" value="1"/>
</dbReference>
<comment type="catalytic activity">
    <reaction evidence="14">
        <text>L-seryl-[protein] + ATP = O-phospho-L-seryl-[protein] + ADP + H(+)</text>
        <dbReference type="Rhea" id="RHEA:17989"/>
        <dbReference type="Rhea" id="RHEA-COMP:9863"/>
        <dbReference type="Rhea" id="RHEA-COMP:11604"/>
        <dbReference type="ChEBI" id="CHEBI:15378"/>
        <dbReference type="ChEBI" id="CHEBI:29999"/>
        <dbReference type="ChEBI" id="CHEBI:30616"/>
        <dbReference type="ChEBI" id="CHEBI:83421"/>
        <dbReference type="ChEBI" id="CHEBI:456216"/>
        <dbReference type="EC" id="2.7.11.1"/>
    </reaction>
</comment>
<dbReference type="InterPro" id="IPR024171">
    <property type="entry name" value="SRK-like_kinase"/>
</dbReference>
<keyword evidence="11 15" id="KW-0472">Membrane</keyword>
<sequence>MKPITNTILSILLLLCFLFEFSSSSDTITSTRFLKDSESILSNRGFFELGFFSPPNSTERFVGIWDKRVPVPTVFWVANRDKPLNNKSGVFAVSDDGNLVVLDENYRILWNSNVSNAVVNSTARLLDSGNLVLQDSVSGTIIWESFKDPSDKFLPMMKFITNSITNEKVQIVSWKTPSDPSSGNFSFGIDPLTIPEVIIWKNSRPYWRSGPWDGQVFIGIPDMNTDYLYGGNLVIENKTYSLSIANSNEAQLFFYYLNPNGILVENQWNIEDQKWVVAWSAPETECDVYGACGAFGVCDSQRTPICSCLRGFRPENEEEWNRGNWRSGCVRNSRLECEKKNISVEMGKDQDGFLKLEMVKVPDSAGWIVASENDCRVQCLSNCSCSAYAYKTGIGCMIWRGDLIDIQQFKNGGADIYVRVPYSEIAYESGISKDMKVVIIASVVTGTFILICSIYCLWKRKRERERQTKTKFLMNNGDDMKHDKVNQVKLQELPLFDFEKLATATNHFHFNNKLGQGGFGPVYKGKLVDGQEIAVKRLSKTSGQGLEEFTNEVMVISKLQHRNLVQLFGCCVDGEERMLVYEYMPNGSLDSMVFDSTKAKVLDWQKRFNVIEGIARGLLYLHRDSRLKIIHRDLKASNILLDRDLNPKISDFGTARIFYGGNEAQARTTKVVGTYGYMSPEYVLNGQFSEKSDVFSFGVLLLETISGRKNTSFYENEDALSLLGFAWKLWRENNLVALIDQTIFELHYEAEIVRCIHVGLLCVQELAKDRPNITTILSMLHNEITDLPMPKQPGFSSNQIEIHTEGCEQNHVGTCSTNMITITSFDGR</sequence>
<comment type="subcellular location">
    <subcellularLocation>
        <location evidence="1">Cell membrane</location>
        <topology evidence="1">Single-pass type I membrane protein</topology>
    </subcellularLocation>
</comment>
<evidence type="ECO:0000313" key="20">
    <source>
        <dbReference type="Proteomes" id="UP001652600"/>
    </source>
</evidence>
<reference evidence="21" key="1">
    <citation type="submission" date="2025-08" db="UniProtKB">
        <authorList>
            <consortium name="RefSeq"/>
        </authorList>
    </citation>
    <scope>IDENTIFICATION</scope>
    <source>
        <tissue evidence="21">Stem</tissue>
    </source>
</reference>